<dbReference type="InterPro" id="IPR017871">
    <property type="entry name" value="ABC_transporter-like_CS"/>
</dbReference>
<evidence type="ECO:0000256" key="9">
    <source>
        <dbReference type="ARBA" id="ARBA00022967"/>
    </source>
</evidence>
<gene>
    <name evidence="13" type="ORF">I8E28_04685</name>
</gene>
<evidence type="ECO:0000313" key="14">
    <source>
        <dbReference type="Proteomes" id="UP000617041"/>
    </source>
</evidence>
<dbReference type="PROSITE" id="PS50893">
    <property type="entry name" value="ABC_TRANSPORTER_2"/>
    <property type="match status" value="2"/>
</dbReference>
<protein>
    <submittedName>
        <fullName evidence="13">ABC transporter ATP-binding protein</fullName>
    </submittedName>
</protein>
<evidence type="ECO:0000313" key="13">
    <source>
        <dbReference type="EMBL" id="MBK0391876.1"/>
    </source>
</evidence>
<keyword evidence="4" id="KW-0997">Cell inner membrane</keyword>
<feature type="domain" description="ABC transporter" evidence="12">
    <location>
        <begin position="303"/>
        <end position="545"/>
    </location>
</feature>
<evidence type="ECO:0000256" key="7">
    <source>
        <dbReference type="ARBA" id="ARBA00022741"/>
    </source>
</evidence>
<dbReference type="FunFam" id="3.40.50.300:FF:000127">
    <property type="entry name" value="Ribose import ATP-binding protein RbsA"/>
    <property type="match status" value="1"/>
</dbReference>
<dbReference type="SUPFAM" id="SSF52540">
    <property type="entry name" value="P-loop containing nucleoside triphosphate hydrolases"/>
    <property type="match status" value="2"/>
</dbReference>
<sequence>MVGREAGAGGKGPATWKRSRPADERPQYHDRHARGDTDVVTARPKQPSAAAPRLQLQGITKRYPAVVANDGISLSVLPGQTHAVLGENGAGKSTLMKVIYGSVRPDAGQVLWNGQPVQVRNPQEARALGISMVFQHFSLFDTLTVAENVWLGLDKHLKLAEVARRIEAKAAEYGLPVDPSRPVHTLSVGEMQRVEIIRALLTDPQLLILDEPTSVLTPQAVDKLFIVLRQLAAQGCSILYISHKLHEIRALCDACTVLRGGKVTGECDPRQESNASLSRMMIGAEPPQLQHHDRQPGDVVLQVRGLSLERESPFGVDLHDVAFDVRAGEVVGIAGVSGNGQRELMAAVSGEDTRAPADAIRVAGQGAGRLGPARRRQLGLHFVPEERLGRGAVPSLPLAQNLLLTRTDAVGRSGWIDVRALRTQAQNLIQRFNVKAGGPHAAARSLSGGNLQKFIVGREISAKPRLLVISQPTWGVDVGAAAQIRAEILQLRDAGCAVLVVSEELEELFEVSDRLHVIAKGRLSPSMPRREATVGKIGEWMSGLWEPADEEATA</sequence>
<keyword evidence="9" id="KW-1278">Translocase</keyword>
<comment type="caution">
    <text evidence="13">The sequence shown here is derived from an EMBL/GenBank/DDBJ whole genome shotgun (WGS) entry which is preliminary data.</text>
</comment>
<keyword evidence="7" id="KW-0547">Nucleotide-binding</keyword>
<evidence type="ECO:0000256" key="4">
    <source>
        <dbReference type="ARBA" id="ARBA00022519"/>
    </source>
</evidence>
<keyword evidence="3" id="KW-1003">Cell membrane</keyword>
<evidence type="ECO:0000256" key="10">
    <source>
        <dbReference type="ARBA" id="ARBA00023136"/>
    </source>
</evidence>
<evidence type="ECO:0000256" key="5">
    <source>
        <dbReference type="ARBA" id="ARBA00022597"/>
    </source>
</evidence>
<dbReference type="GO" id="GO:0005524">
    <property type="term" value="F:ATP binding"/>
    <property type="evidence" value="ECO:0007669"/>
    <property type="project" value="UniProtKB-KW"/>
</dbReference>
<dbReference type="GO" id="GO:0016887">
    <property type="term" value="F:ATP hydrolysis activity"/>
    <property type="evidence" value="ECO:0007669"/>
    <property type="project" value="InterPro"/>
</dbReference>
<accession>A0A934PZA8</accession>
<dbReference type="AlphaFoldDB" id="A0A934PZA8"/>
<evidence type="ECO:0000256" key="1">
    <source>
        <dbReference type="ARBA" id="ARBA00004202"/>
    </source>
</evidence>
<proteinExistence type="predicted"/>
<dbReference type="Pfam" id="PF00005">
    <property type="entry name" value="ABC_tran"/>
    <property type="match status" value="2"/>
</dbReference>
<dbReference type="Proteomes" id="UP000617041">
    <property type="component" value="Unassembled WGS sequence"/>
</dbReference>
<feature type="domain" description="ABC transporter" evidence="12">
    <location>
        <begin position="54"/>
        <end position="285"/>
    </location>
</feature>
<dbReference type="InterPro" id="IPR003439">
    <property type="entry name" value="ABC_transporter-like_ATP-bd"/>
</dbReference>
<evidence type="ECO:0000256" key="3">
    <source>
        <dbReference type="ARBA" id="ARBA00022475"/>
    </source>
</evidence>
<feature type="region of interest" description="Disordered" evidence="11">
    <location>
        <begin position="1"/>
        <end position="52"/>
    </location>
</feature>
<dbReference type="InterPro" id="IPR027417">
    <property type="entry name" value="P-loop_NTPase"/>
</dbReference>
<keyword evidence="6" id="KW-0677">Repeat</keyword>
<reference evidence="13" key="1">
    <citation type="submission" date="2020-12" db="EMBL/GenBank/DDBJ databases">
        <title>Ramlibacter sp. nov., isolated from a freshwater alga, Cryptomonas.</title>
        <authorList>
            <person name="Kim H.M."/>
            <person name="Jeon C.O."/>
        </authorList>
    </citation>
    <scope>NUCLEOTIDE SEQUENCE</scope>
    <source>
        <strain evidence="13">CrO1</strain>
    </source>
</reference>
<dbReference type="CDD" id="cd03215">
    <property type="entry name" value="ABC_Carb_Monos_II"/>
    <property type="match status" value="1"/>
</dbReference>
<keyword evidence="8 13" id="KW-0067">ATP-binding</keyword>
<dbReference type="Gene3D" id="3.40.50.300">
    <property type="entry name" value="P-loop containing nucleotide triphosphate hydrolases"/>
    <property type="match status" value="2"/>
</dbReference>
<dbReference type="InterPro" id="IPR050107">
    <property type="entry name" value="ABC_carbohydrate_import_ATPase"/>
</dbReference>
<evidence type="ECO:0000256" key="11">
    <source>
        <dbReference type="SAM" id="MobiDB-lite"/>
    </source>
</evidence>
<dbReference type="PANTHER" id="PTHR43790">
    <property type="entry name" value="CARBOHYDRATE TRANSPORT ATP-BINDING PROTEIN MG119-RELATED"/>
    <property type="match status" value="1"/>
</dbReference>
<dbReference type="InterPro" id="IPR003593">
    <property type="entry name" value="AAA+_ATPase"/>
</dbReference>
<feature type="compositionally biased region" description="Gly residues" evidence="11">
    <location>
        <begin position="1"/>
        <end position="12"/>
    </location>
</feature>
<keyword evidence="10" id="KW-0472">Membrane</keyword>
<dbReference type="CDD" id="cd03216">
    <property type="entry name" value="ABC_Carb_Monos_I"/>
    <property type="match status" value="1"/>
</dbReference>
<dbReference type="EMBL" id="JAEDAO010000001">
    <property type="protein sequence ID" value="MBK0391876.1"/>
    <property type="molecule type" value="Genomic_DNA"/>
</dbReference>
<keyword evidence="5" id="KW-0762">Sugar transport</keyword>
<dbReference type="PANTHER" id="PTHR43790:SF4">
    <property type="entry name" value="GUANOSINE IMPORT ATP-BINDING PROTEIN NUPO"/>
    <property type="match status" value="1"/>
</dbReference>
<evidence type="ECO:0000256" key="8">
    <source>
        <dbReference type="ARBA" id="ARBA00022840"/>
    </source>
</evidence>
<name>A0A934PZA8_9BURK</name>
<keyword evidence="14" id="KW-1185">Reference proteome</keyword>
<dbReference type="SMART" id="SM00382">
    <property type="entry name" value="AAA"/>
    <property type="match status" value="1"/>
</dbReference>
<keyword evidence="2" id="KW-0813">Transport</keyword>
<dbReference type="PROSITE" id="PS00211">
    <property type="entry name" value="ABC_TRANSPORTER_1"/>
    <property type="match status" value="2"/>
</dbReference>
<dbReference type="RefSeq" id="WP_200786764.1">
    <property type="nucleotide sequence ID" value="NZ_JAEDAO010000001.1"/>
</dbReference>
<comment type="subcellular location">
    <subcellularLocation>
        <location evidence="1">Cell membrane</location>
        <topology evidence="1">Peripheral membrane protein</topology>
    </subcellularLocation>
</comment>
<evidence type="ECO:0000259" key="12">
    <source>
        <dbReference type="PROSITE" id="PS50893"/>
    </source>
</evidence>
<dbReference type="GO" id="GO:0005886">
    <property type="term" value="C:plasma membrane"/>
    <property type="evidence" value="ECO:0007669"/>
    <property type="project" value="UniProtKB-SubCell"/>
</dbReference>
<feature type="compositionally biased region" description="Basic and acidic residues" evidence="11">
    <location>
        <begin position="20"/>
        <end position="37"/>
    </location>
</feature>
<evidence type="ECO:0000256" key="2">
    <source>
        <dbReference type="ARBA" id="ARBA00022448"/>
    </source>
</evidence>
<organism evidence="13 14">
    <name type="scientific">Ramlibacter algicola</name>
    <dbReference type="NCBI Taxonomy" id="2795217"/>
    <lineage>
        <taxon>Bacteria</taxon>
        <taxon>Pseudomonadati</taxon>
        <taxon>Pseudomonadota</taxon>
        <taxon>Betaproteobacteria</taxon>
        <taxon>Burkholderiales</taxon>
        <taxon>Comamonadaceae</taxon>
        <taxon>Ramlibacter</taxon>
    </lineage>
</organism>
<evidence type="ECO:0000256" key="6">
    <source>
        <dbReference type="ARBA" id="ARBA00022737"/>
    </source>
</evidence>